<keyword evidence="1 3" id="KW-0378">Hydrolase</keyword>
<dbReference type="Pfam" id="PF00293">
    <property type="entry name" value="NUDIX"/>
    <property type="match status" value="1"/>
</dbReference>
<dbReference type="AlphaFoldDB" id="A0A8J6NNX0"/>
<organism evidence="3 4">
    <name type="scientific">Candidatus Desulfatibia profunda</name>
    <dbReference type="NCBI Taxonomy" id="2841695"/>
    <lineage>
        <taxon>Bacteria</taxon>
        <taxon>Pseudomonadati</taxon>
        <taxon>Thermodesulfobacteriota</taxon>
        <taxon>Desulfobacteria</taxon>
        <taxon>Desulfobacterales</taxon>
        <taxon>Desulfobacterales incertae sedis</taxon>
        <taxon>Candidatus Desulfatibia</taxon>
    </lineage>
</organism>
<accession>A0A8J6NNX0</accession>
<evidence type="ECO:0000313" key="4">
    <source>
        <dbReference type="Proteomes" id="UP000603434"/>
    </source>
</evidence>
<dbReference type="InterPro" id="IPR000086">
    <property type="entry name" value="NUDIX_hydrolase_dom"/>
</dbReference>
<dbReference type="PANTHER" id="PTHR43736:SF1">
    <property type="entry name" value="DIHYDRONEOPTERIN TRIPHOSPHATE DIPHOSPHATASE"/>
    <property type="match status" value="1"/>
</dbReference>
<proteinExistence type="predicted"/>
<sequence length="150" mass="17183">MKEKYRNPLVTVDIIIEINGSLILIERKNPPYGWALPGGFVDYGESLEASAAREAKEETSLDIRLVEQFHTYSDPNRDPRHHTVTTVFIAKGFGTPKPADDAKNIGVFTQNDLPRPIVFDHERIIRDYFQYKSGALKKDIFSNDYQNKQI</sequence>
<dbReference type="GO" id="GO:0016787">
    <property type="term" value="F:hydrolase activity"/>
    <property type="evidence" value="ECO:0007669"/>
    <property type="project" value="UniProtKB-KW"/>
</dbReference>
<dbReference type="PROSITE" id="PS51462">
    <property type="entry name" value="NUDIX"/>
    <property type="match status" value="1"/>
</dbReference>
<name>A0A8J6NNX0_9BACT</name>
<dbReference type="PRINTS" id="PR00502">
    <property type="entry name" value="NUDIXFAMILY"/>
</dbReference>
<dbReference type="SUPFAM" id="SSF55811">
    <property type="entry name" value="Nudix"/>
    <property type="match status" value="1"/>
</dbReference>
<dbReference type="PANTHER" id="PTHR43736">
    <property type="entry name" value="ADP-RIBOSE PYROPHOSPHATASE"/>
    <property type="match status" value="1"/>
</dbReference>
<reference evidence="3 4" key="1">
    <citation type="submission" date="2020-08" db="EMBL/GenBank/DDBJ databases">
        <title>Bridging the membrane lipid divide: bacteria of the FCB group superphylum have the potential to synthesize archaeal ether lipids.</title>
        <authorList>
            <person name="Villanueva L."/>
            <person name="Von Meijenfeldt F.A.B."/>
            <person name="Westbye A.B."/>
            <person name="Yadav S."/>
            <person name="Hopmans E.C."/>
            <person name="Dutilh B.E."/>
            <person name="Sinninghe Damste J.S."/>
        </authorList>
    </citation>
    <scope>NUCLEOTIDE SEQUENCE [LARGE SCALE GENOMIC DNA]</scope>
    <source>
        <strain evidence="3">NIOZ-UU30</strain>
    </source>
</reference>
<evidence type="ECO:0000313" key="3">
    <source>
        <dbReference type="EMBL" id="MBC8361934.1"/>
    </source>
</evidence>
<dbReference type="InterPro" id="IPR020476">
    <property type="entry name" value="Nudix_hydrolase"/>
</dbReference>
<evidence type="ECO:0000259" key="2">
    <source>
        <dbReference type="PROSITE" id="PS51462"/>
    </source>
</evidence>
<protein>
    <submittedName>
        <fullName evidence="3">NUDIX hydrolase</fullName>
    </submittedName>
</protein>
<dbReference type="CDD" id="cd18873">
    <property type="entry name" value="NUDIX_NadM_like"/>
    <property type="match status" value="1"/>
</dbReference>
<evidence type="ECO:0000256" key="1">
    <source>
        <dbReference type="ARBA" id="ARBA00022801"/>
    </source>
</evidence>
<comment type="caution">
    <text evidence="3">The sequence shown here is derived from an EMBL/GenBank/DDBJ whole genome shotgun (WGS) entry which is preliminary data.</text>
</comment>
<dbReference type="Gene3D" id="3.90.79.10">
    <property type="entry name" value="Nucleoside Triphosphate Pyrophosphohydrolase"/>
    <property type="match status" value="1"/>
</dbReference>
<dbReference type="EMBL" id="JACNJH010000160">
    <property type="protein sequence ID" value="MBC8361934.1"/>
    <property type="molecule type" value="Genomic_DNA"/>
</dbReference>
<gene>
    <name evidence="3" type="ORF">H8E23_11095</name>
</gene>
<dbReference type="InterPro" id="IPR015797">
    <property type="entry name" value="NUDIX_hydrolase-like_dom_sf"/>
</dbReference>
<dbReference type="Proteomes" id="UP000603434">
    <property type="component" value="Unassembled WGS sequence"/>
</dbReference>
<feature type="domain" description="Nudix hydrolase" evidence="2">
    <location>
        <begin position="5"/>
        <end position="131"/>
    </location>
</feature>